<dbReference type="Pfam" id="PF22766">
    <property type="entry name" value="ZW10_C2"/>
    <property type="match status" value="1"/>
</dbReference>
<organism evidence="4 5">
    <name type="scientific">Penicillium angulare</name>
    <dbReference type="NCBI Taxonomy" id="116970"/>
    <lineage>
        <taxon>Eukaryota</taxon>
        <taxon>Fungi</taxon>
        <taxon>Dikarya</taxon>
        <taxon>Ascomycota</taxon>
        <taxon>Pezizomycotina</taxon>
        <taxon>Eurotiomycetes</taxon>
        <taxon>Eurotiomycetidae</taxon>
        <taxon>Eurotiales</taxon>
        <taxon>Aspergillaceae</taxon>
        <taxon>Penicillium</taxon>
    </lineage>
</organism>
<dbReference type="InterPro" id="IPR055148">
    <property type="entry name" value="ZW10_C_2"/>
</dbReference>
<comment type="caution">
    <text evidence="4">The sequence shown here is derived from an EMBL/GenBank/DDBJ whole genome shotgun (WGS) entry which is preliminary data.</text>
</comment>
<accession>A0A9W9G743</accession>
<dbReference type="OrthoDB" id="10251381at2759"/>
<dbReference type="Gene3D" id="1.10.357.150">
    <property type="match status" value="1"/>
</dbReference>
<feature type="region of interest" description="Disordered" evidence="2">
    <location>
        <begin position="414"/>
        <end position="522"/>
    </location>
</feature>
<dbReference type="PANTHER" id="PTHR12205">
    <property type="entry name" value="CENTROMERE/KINETOCHORE PROTEIN ZW10"/>
    <property type="match status" value="1"/>
</dbReference>
<feature type="compositionally biased region" description="Acidic residues" evidence="2">
    <location>
        <begin position="476"/>
        <end position="496"/>
    </location>
</feature>
<dbReference type="GO" id="GO:1990423">
    <property type="term" value="C:RZZ complex"/>
    <property type="evidence" value="ECO:0007669"/>
    <property type="project" value="TreeGrafter"/>
</dbReference>
<dbReference type="GO" id="GO:0007094">
    <property type="term" value="P:mitotic spindle assembly checkpoint signaling"/>
    <property type="evidence" value="ECO:0007669"/>
    <property type="project" value="TreeGrafter"/>
</dbReference>
<dbReference type="Proteomes" id="UP001149165">
    <property type="component" value="Unassembled WGS sequence"/>
</dbReference>
<dbReference type="PANTHER" id="PTHR12205:SF0">
    <property type="entry name" value="CENTROMERE_KINETOCHORE PROTEIN ZW10 HOMOLOG"/>
    <property type="match status" value="1"/>
</dbReference>
<reference evidence="4" key="2">
    <citation type="journal article" date="2023" name="IMA Fungus">
        <title>Comparative genomic study of the Penicillium genus elucidates a diverse pangenome and 15 lateral gene transfer events.</title>
        <authorList>
            <person name="Petersen C."/>
            <person name="Sorensen T."/>
            <person name="Nielsen M.R."/>
            <person name="Sondergaard T.E."/>
            <person name="Sorensen J.L."/>
            <person name="Fitzpatrick D.A."/>
            <person name="Frisvad J.C."/>
            <person name="Nielsen K.L."/>
        </authorList>
    </citation>
    <scope>NUCLEOTIDE SEQUENCE</scope>
    <source>
        <strain evidence="4">IBT 30069</strain>
    </source>
</reference>
<feature type="compositionally biased region" description="Acidic residues" evidence="2">
    <location>
        <begin position="452"/>
        <end position="467"/>
    </location>
</feature>
<feature type="compositionally biased region" description="Acidic residues" evidence="2">
    <location>
        <begin position="425"/>
        <end position="438"/>
    </location>
</feature>
<dbReference type="GO" id="GO:0006888">
    <property type="term" value="P:endoplasmic reticulum to Golgi vesicle-mediated transport"/>
    <property type="evidence" value="ECO:0007669"/>
    <property type="project" value="TreeGrafter"/>
</dbReference>
<evidence type="ECO:0000313" key="5">
    <source>
        <dbReference type="Proteomes" id="UP001149165"/>
    </source>
</evidence>
<name>A0A9W9G743_9EURO</name>
<sequence length="829" mass="91800">MPQKASEGDICQAVLGFITDGAYPEENIVAAKFPATGLAKELELISKAREQVENEISSLSRENHTFDADQWIVQAKHLHADIERSRVTAREIVSQHEQTNPLQAKVEDADAKVGLIETEIAFNQAVTETLEEVQRLCQQLESGRIALGAGQITVAIEHLESTTAAIGQDTPFSNTNVMGILEGEVTRLRDEIEVAVLQHWDAQLNIDRAKSQFRAVAVAGADSLDDTIASLSRLNILNPANEKLKNDLISTIIDPILLPRADGNSRAVDVTETAIRIDPEFSETTIADTFNRVIDILNNLRQNLPSSILDSIYQSLIQTISSKAISGWLSSAIPTTLDGLEDFEHTLNSVLQFTKKIESWGWSGQEELVSWVNQAPRLWLTRRRVDSLDSVRKAIAASKGSTKQVERIEKEQISQEENALLDNATVDDWDADWDDDKEETPAPGAPAAHHEDEEDVSAWGLDDDDNEETTKPEEPNPTEEDDADDAWGWGDDDEEQESKGNEAKPPAAANKNQKHSGEPAQPKEVVLKEVYTVTDIPDSVLEIVLQQIFDSKDITQPRHSKSRVASSGAGLLALPTLILAMFKAISSSSYALKLNSGQIYLYNDCLYLAGRVQGLIEEHDLPRLSLDVESLERFGKFAYSKEMQTQSTIVTDLLDGAQAFGNCSENPYKSECENAVSASVDRIRDVYKEWQPILSHSALLQSIGSLVSTVIGKMIMDIEDLGDISEEQSKQLVSFCNQVSKLEDLFLPENTGDSEAVPVTAVYVPNWLRFQYLSNILESSLADIKFLWIEGELGLEFAMDEVIDLIVALFAESDHRRRAIAEIRRAPRG</sequence>
<feature type="coiled-coil region" evidence="1">
    <location>
        <begin position="35"/>
        <end position="69"/>
    </location>
</feature>
<evidence type="ECO:0000256" key="2">
    <source>
        <dbReference type="SAM" id="MobiDB-lite"/>
    </source>
</evidence>
<reference evidence="4" key="1">
    <citation type="submission" date="2022-11" db="EMBL/GenBank/DDBJ databases">
        <authorList>
            <person name="Petersen C."/>
        </authorList>
    </citation>
    <scope>NUCLEOTIDE SEQUENCE</scope>
    <source>
        <strain evidence="4">IBT 30069</strain>
    </source>
</reference>
<proteinExistence type="predicted"/>
<gene>
    <name evidence="4" type="ORF">N7456_001854</name>
</gene>
<evidence type="ECO:0000313" key="4">
    <source>
        <dbReference type="EMBL" id="KAJ5113320.1"/>
    </source>
</evidence>
<feature type="domain" description="ZW10 C-terminal helical" evidence="3">
    <location>
        <begin position="675"/>
        <end position="823"/>
    </location>
</feature>
<dbReference type="GO" id="GO:0005737">
    <property type="term" value="C:cytoplasm"/>
    <property type="evidence" value="ECO:0007669"/>
    <property type="project" value="GOC"/>
</dbReference>
<dbReference type="EMBL" id="JAPQKH010000002">
    <property type="protein sequence ID" value="KAJ5113320.1"/>
    <property type="molecule type" value="Genomic_DNA"/>
</dbReference>
<dbReference type="AlphaFoldDB" id="A0A9W9G743"/>
<keyword evidence="1" id="KW-0175">Coiled coil</keyword>
<evidence type="ECO:0000256" key="1">
    <source>
        <dbReference type="SAM" id="Coils"/>
    </source>
</evidence>
<evidence type="ECO:0000259" key="3">
    <source>
        <dbReference type="Pfam" id="PF22766"/>
    </source>
</evidence>
<protein>
    <submittedName>
        <fullName evidence="4">Retrograde transport protein Dsl1 C-terminal</fullName>
    </submittedName>
</protein>
<keyword evidence="5" id="KW-1185">Reference proteome</keyword>
<dbReference type="InterPro" id="IPR046362">
    <property type="entry name" value="Zw10/DSL1_C_sf"/>
</dbReference>